<evidence type="ECO:0000313" key="3">
    <source>
        <dbReference type="Proteomes" id="UP000823941"/>
    </source>
</evidence>
<comment type="caution">
    <text evidence="2">The sequence shown here is derived from an EMBL/GenBank/DDBJ whole genome shotgun (WGS) entry which is preliminary data.</text>
</comment>
<evidence type="ECO:0000313" key="2">
    <source>
        <dbReference type="EMBL" id="KAG7296103.1"/>
    </source>
</evidence>
<dbReference type="Proteomes" id="UP000823941">
    <property type="component" value="Chromosome 29"/>
</dbReference>
<dbReference type="EMBL" id="JAHIBW010000029">
    <property type="protein sequence ID" value="KAG7296103.1"/>
    <property type="molecule type" value="Genomic_DNA"/>
</dbReference>
<protein>
    <recommendedName>
        <fullName evidence="4">Cuticle protein</fullName>
    </recommendedName>
</protein>
<sequence length="134" mass="14403">MFGALVIFACLALTQGHPVVPYVVPTAHLHPAPVAVAPYPVFHHGYPVPVAKYLSPYHHILKRSPHYAAALAPVAVSHQSRVDVHTSPALAPVLPVVKPYYGSPLLHKAAVLPVALPYGHGLHYGSVYPHLGHY</sequence>
<name>A0ABQ7PTJ0_PLUXY</name>
<keyword evidence="1" id="KW-0732">Signal</keyword>
<feature type="chain" id="PRO_5047165954" description="Cuticle protein" evidence="1">
    <location>
        <begin position="17"/>
        <end position="134"/>
    </location>
</feature>
<evidence type="ECO:0008006" key="4">
    <source>
        <dbReference type="Google" id="ProtNLM"/>
    </source>
</evidence>
<keyword evidence="3" id="KW-1185">Reference proteome</keyword>
<organism evidence="2 3">
    <name type="scientific">Plutella xylostella</name>
    <name type="common">Diamondback moth</name>
    <name type="synonym">Plutella maculipennis</name>
    <dbReference type="NCBI Taxonomy" id="51655"/>
    <lineage>
        <taxon>Eukaryota</taxon>
        <taxon>Metazoa</taxon>
        <taxon>Ecdysozoa</taxon>
        <taxon>Arthropoda</taxon>
        <taxon>Hexapoda</taxon>
        <taxon>Insecta</taxon>
        <taxon>Pterygota</taxon>
        <taxon>Neoptera</taxon>
        <taxon>Endopterygota</taxon>
        <taxon>Lepidoptera</taxon>
        <taxon>Glossata</taxon>
        <taxon>Ditrysia</taxon>
        <taxon>Yponomeutoidea</taxon>
        <taxon>Plutellidae</taxon>
        <taxon>Plutella</taxon>
    </lineage>
</organism>
<accession>A0ABQ7PTJ0</accession>
<reference evidence="2 3" key="1">
    <citation type="submission" date="2021-06" db="EMBL/GenBank/DDBJ databases">
        <title>A haploid diamondback moth (Plutella xylostella L.) genome assembly resolves 31 chromosomes and identifies a diamide resistance mutation.</title>
        <authorList>
            <person name="Ward C.M."/>
            <person name="Perry K.D."/>
            <person name="Baker G."/>
            <person name="Powis K."/>
            <person name="Heckel D.G."/>
            <person name="Baxter S.W."/>
        </authorList>
    </citation>
    <scope>NUCLEOTIDE SEQUENCE [LARGE SCALE GENOMIC DNA]</scope>
    <source>
        <strain evidence="2 3">LV</strain>
        <tissue evidence="2">Single pupa</tissue>
    </source>
</reference>
<gene>
    <name evidence="2" type="ORF">JYU34_021198</name>
</gene>
<evidence type="ECO:0000256" key="1">
    <source>
        <dbReference type="SAM" id="SignalP"/>
    </source>
</evidence>
<proteinExistence type="predicted"/>
<feature type="signal peptide" evidence="1">
    <location>
        <begin position="1"/>
        <end position="16"/>
    </location>
</feature>